<keyword evidence="2" id="KW-1185">Reference proteome</keyword>
<gene>
    <name evidence="1" type="ORF">JIP62_10550</name>
</gene>
<proteinExistence type="predicted"/>
<dbReference type="EMBL" id="CP067977">
    <property type="protein sequence ID" value="QQQ17772.1"/>
    <property type="molecule type" value="Genomic_DNA"/>
</dbReference>
<sequence length="78" mass="8589">MTRNEQQLRVIRANALMFTRGDVLADFEAELIAEVHKGLVQSRFTRVVTPAEMAVIDDAMAAMLAAPRQDLTDKGMAA</sequence>
<organism evidence="1 2">
    <name type="scientific">Brevundimonas vitisensis</name>
    <dbReference type="NCBI Taxonomy" id="2800818"/>
    <lineage>
        <taxon>Bacteria</taxon>
        <taxon>Pseudomonadati</taxon>
        <taxon>Pseudomonadota</taxon>
        <taxon>Alphaproteobacteria</taxon>
        <taxon>Caulobacterales</taxon>
        <taxon>Caulobacteraceae</taxon>
        <taxon>Brevundimonas</taxon>
    </lineage>
</organism>
<name>A0ABX7BJN7_9CAUL</name>
<accession>A0ABX7BJN7</accession>
<evidence type="ECO:0000313" key="1">
    <source>
        <dbReference type="EMBL" id="QQQ17772.1"/>
    </source>
</evidence>
<dbReference type="Proteomes" id="UP000595448">
    <property type="component" value="Chromosome"/>
</dbReference>
<reference evidence="1 2" key="1">
    <citation type="submission" date="2021-01" db="EMBL/GenBank/DDBJ databases">
        <title>Brevundimonas vitis sp. nov., an bacterium isolated from grape (Vitis vinifera).</title>
        <authorList>
            <person name="Jiang L."/>
            <person name="Lee J."/>
        </authorList>
    </citation>
    <scope>NUCLEOTIDE SEQUENCE [LARGE SCALE GENOMIC DNA]</scope>
    <source>
        <strain evidence="1 2">GRTSA-9</strain>
    </source>
</reference>
<protein>
    <submittedName>
        <fullName evidence="1">Uncharacterized protein</fullName>
    </submittedName>
</protein>
<evidence type="ECO:0000313" key="2">
    <source>
        <dbReference type="Proteomes" id="UP000595448"/>
    </source>
</evidence>
<dbReference type="RefSeq" id="WP_201102148.1">
    <property type="nucleotide sequence ID" value="NZ_CP067977.1"/>
</dbReference>